<gene>
    <name evidence="2" type="ORF">EJ06DRAFT_520252</name>
</gene>
<keyword evidence="1" id="KW-0732">Signal</keyword>
<evidence type="ECO:0000256" key="1">
    <source>
        <dbReference type="SAM" id="SignalP"/>
    </source>
</evidence>
<organism evidence="2 3">
    <name type="scientific">Trichodelitschia bisporula</name>
    <dbReference type="NCBI Taxonomy" id="703511"/>
    <lineage>
        <taxon>Eukaryota</taxon>
        <taxon>Fungi</taxon>
        <taxon>Dikarya</taxon>
        <taxon>Ascomycota</taxon>
        <taxon>Pezizomycotina</taxon>
        <taxon>Dothideomycetes</taxon>
        <taxon>Dothideomycetes incertae sedis</taxon>
        <taxon>Phaeotrichales</taxon>
        <taxon>Phaeotrichaceae</taxon>
        <taxon>Trichodelitschia</taxon>
    </lineage>
</organism>
<keyword evidence="3" id="KW-1185">Reference proteome</keyword>
<evidence type="ECO:0008006" key="4">
    <source>
        <dbReference type="Google" id="ProtNLM"/>
    </source>
</evidence>
<dbReference type="Proteomes" id="UP000799640">
    <property type="component" value="Unassembled WGS sequence"/>
</dbReference>
<dbReference type="Gene3D" id="3.40.50.1820">
    <property type="entry name" value="alpha/beta hydrolase"/>
    <property type="match status" value="1"/>
</dbReference>
<dbReference type="AlphaFoldDB" id="A0A6G1I1K3"/>
<evidence type="ECO:0000313" key="3">
    <source>
        <dbReference type="Proteomes" id="UP000799640"/>
    </source>
</evidence>
<protein>
    <recommendedName>
        <fullName evidence="4">Alpha/beta-hydrolase</fullName>
    </recommendedName>
</protein>
<evidence type="ECO:0000313" key="2">
    <source>
        <dbReference type="EMBL" id="KAF2402193.1"/>
    </source>
</evidence>
<name>A0A6G1I1K3_9PEZI</name>
<reference evidence="2" key="1">
    <citation type="journal article" date="2020" name="Stud. Mycol.">
        <title>101 Dothideomycetes genomes: a test case for predicting lifestyles and emergence of pathogens.</title>
        <authorList>
            <person name="Haridas S."/>
            <person name="Albert R."/>
            <person name="Binder M."/>
            <person name="Bloem J."/>
            <person name="Labutti K."/>
            <person name="Salamov A."/>
            <person name="Andreopoulos B."/>
            <person name="Baker S."/>
            <person name="Barry K."/>
            <person name="Bills G."/>
            <person name="Bluhm B."/>
            <person name="Cannon C."/>
            <person name="Castanera R."/>
            <person name="Culley D."/>
            <person name="Daum C."/>
            <person name="Ezra D."/>
            <person name="Gonzalez J."/>
            <person name="Henrissat B."/>
            <person name="Kuo A."/>
            <person name="Liang C."/>
            <person name="Lipzen A."/>
            <person name="Lutzoni F."/>
            <person name="Magnuson J."/>
            <person name="Mondo S."/>
            <person name="Nolan M."/>
            <person name="Ohm R."/>
            <person name="Pangilinan J."/>
            <person name="Park H.-J."/>
            <person name="Ramirez L."/>
            <person name="Alfaro M."/>
            <person name="Sun H."/>
            <person name="Tritt A."/>
            <person name="Yoshinaga Y."/>
            <person name="Zwiers L.-H."/>
            <person name="Turgeon B."/>
            <person name="Goodwin S."/>
            <person name="Spatafora J."/>
            <person name="Crous P."/>
            <person name="Grigoriev I."/>
        </authorList>
    </citation>
    <scope>NUCLEOTIDE SEQUENCE</scope>
    <source>
        <strain evidence="2">CBS 262.69</strain>
    </source>
</reference>
<accession>A0A6G1I1K3</accession>
<feature type="signal peptide" evidence="1">
    <location>
        <begin position="1"/>
        <end position="16"/>
    </location>
</feature>
<dbReference type="EMBL" id="ML996691">
    <property type="protein sequence ID" value="KAF2402193.1"/>
    <property type="molecule type" value="Genomic_DNA"/>
</dbReference>
<feature type="chain" id="PRO_5026052266" description="Alpha/beta-hydrolase" evidence="1">
    <location>
        <begin position="17"/>
        <end position="417"/>
    </location>
</feature>
<dbReference type="InterPro" id="IPR029058">
    <property type="entry name" value="AB_hydrolase_fold"/>
</dbReference>
<dbReference type="OrthoDB" id="3506780at2759"/>
<dbReference type="SUPFAM" id="SSF53474">
    <property type="entry name" value="alpha/beta-Hydrolases"/>
    <property type="match status" value="1"/>
</dbReference>
<proteinExistence type="predicted"/>
<sequence length="417" mass="42519">MKQHLLTAILAASAAATPLAQAPAAPAVPVSGDNGDMGGIFGMGFGTSSASSSTSGLGSLLSGISSFFGPAKGSTPPKASGLPAAAAPPKPASTPAAAASSGITAMLGGLLNNLDISSLVPTGPEYPKGKPSLQDFYDPGSGPYPAHFFTVPGLTRHTVYAPIKPPPPSLKMPVFIWGNGGCTSSGTPYAMFLTEVASYGYLVIANGPPGGAPPTLDIPRGAGAGGLPGPDGKPKYTMADAAAGGMSTIKDMNDAIAWVVNGNAKEYGNVSTTDFATGGSSCGGLEAYSTAYHNDRVKLIGVYNSGVIMPNKRALLQELKAGVALFPGGPKDMGYENSNADYAALPKNIPAFYASLDSGHLGTFFAKRGGKYGRATVQLFEWYFRGDAKARAAWTDPAAPGGLIAEHWQNVTHRNFN</sequence>